<evidence type="ECO:0000313" key="2">
    <source>
        <dbReference type="EMBL" id="KAF2609877.1"/>
    </source>
</evidence>
<name>A0A8S9LV03_BRACR</name>
<evidence type="ECO:0000256" key="1">
    <source>
        <dbReference type="SAM" id="MobiDB-lite"/>
    </source>
</evidence>
<reference evidence="2" key="1">
    <citation type="submission" date="2019-12" db="EMBL/GenBank/DDBJ databases">
        <title>Genome sequencing and annotation of Brassica cretica.</title>
        <authorList>
            <person name="Studholme D.J."/>
            <person name="Sarris P.F."/>
        </authorList>
    </citation>
    <scope>NUCLEOTIDE SEQUENCE</scope>
    <source>
        <strain evidence="2">PFS-102/07</strain>
        <tissue evidence="2">Leaf</tissue>
    </source>
</reference>
<comment type="caution">
    <text evidence="2">The sequence shown here is derived from an EMBL/GenBank/DDBJ whole genome shotgun (WGS) entry which is preliminary data.</text>
</comment>
<organism evidence="2">
    <name type="scientific">Brassica cretica</name>
    <name type="common">Mustard</name>
    <dbReference type="NCBI Taxonomy" id="69181"/>
    <lineage>
        <taxon>Eukaryota</taxon>
        <taxon>Viridiplantae</taxon>
        <taxon>Streptophyta</taxon>
        <taxon>Embryophyta</taxon>
        <taxon>Tracheophyta</taxon>
        <taxon>Spermatophyta</taxon>
        <taxon>Magnoliopsida</taxon>
        <taxon>eudicotyledons</taxon>
        <taxon>Gunneridae</taxon>
        <taxon>Pentapetalae</taxon>
        <taxon>rosids</taxon>
        <taxon>malvids</taxon>
        <taxon>Brassicales</taxon>
        <taxon>Brassicaceae</taxon>
        <taxon>Brassiceae</taxon>
        <taxon>Brassica</taxon>
    </lineage>
</organism>
<feature type="compositionally biased region" description="Polar residues" evidence="1">
    <location>
        <begin position="30"/>
        <end position="40"/>
    </location>
</feature>
<accession>A0A8S9LV03</accession>
<gene>
    <name evidence="2" type="ORF">F2Q70_00009717</name>
</gene>
<protein>
    <submittedName>
        <fullName evidence="2">Uncharacterized protein</fullName>
    </submittedName>
</protein>
<dbReference type="AlphaFoldDB" id="A0A8S9LV03"/>
<dbReference type="EMBL" id="QGKY02000089">
    <property type="protein sequence ID" value="KAF2609877.1"/>
    <property type="molecule type" value="Genomic_DNA"/>
</dbReference>
<sequence length="75" mass="8474">MATSGGSPPKPWEQEGNNNNTSGPKPFRPPSNTSTATPNLSIPKFSSFLRRLHRRVSIFGQFRDSDRTGTERWER</sequence>
<feature type="region of interest" description="Disordered" evidence="1">
    <location>
        <begin position="1"/>
        <end position="43"/>
    </location>
</feature>
<proteinExistence type="predicted"/>